<evidence type="ECO:0000313" key="2">
    <source>
        <dbReference type="Proteomes" id="UP000324222"/>
    </source>
</evidence>
<evidence type="ECO:0000313" key="1">
    <source>
        <dbReference type="EMBL" id="MPC10675.1"/>
    </source>
</evidence>
<keyword evidence="2" id="KW-1185">Reference proteome</keyword>
<protein>
    <submittedName>
        <fullName evidence="1">Uncharacterized protein</fullName>
    </submittedName>
</protein>
<sequence length="228" mass="25652">MIIQYSQSPLKYVDSILKMSLVRCSSVSVRTGMYFRRLMVRYLVHMCGHSEDHAIQPCTHMSLAVGDMFHFHAHKEDSPDYNLLHISQADMEYYSQLHAIHAHIHISLNKYGNSLDHTGLVDKQVWNTEFPANLLCRNNGHLCVNMLLHCNKNKSLYSLHHRTLALPCNMITVATVLTLALATAGSTMRSLRAGFFTQGSCPTWGTATRTRHMVTCPSILTATPLGPE</sequence>
<dbReference type="EMBL" id="VSRR010000126">
    <property type="protein sequence ID" value="MPC10675.1"/>
    <property type="molecule type" value="Genomic_DNA"/>
</dbReference>
<organism evidence="1 2">
    <name type="scientific">Portunus trituberculatus</name>
    <name type="common">Swimming crab</name>
    <name type="synonym">Neptunus trituberculatus</name>
    <dbReference type="NCBI Taxonomy" id="210409"/>
    <lineage>
        <taxon>Eukaryota</taxon>
        <taxon>Metazoa</taxon>
        <taxon>Ecdysozoa</taxon>
        <taxon>Arthropoda</taxon>
        <taxon>Crustacea</taxon>
        <taxon>Multicrustacea</taxon>
        <taxon>Malacostraca</taxon>
        <taxon>Eumalacostraca</taxon>
        <taxon>Eucarida</taxon>
        <taxon>Decapoda</taxon>
        <taxon>Pleocyemata</taxon>
        <taxon>Brachyura</taxon>
        <taxon>Eubrachyura</taxon>
        <taxon>Portunoidea</taxon>
        <taxon>Portunidae</taxon>
        <taxon>Portuninae</taxon>
        <taxon>Portunus</taxon>
    </lineage>
</organism>
<dbReference type="AlphaFoldDB" id="A0A5B7CNE2"/>
<dbReference type="Proteomes" id="UP000324222">
    <property type="component" value="Unassembled WGS sequence"/>
</dbReference>
<gene>
    <name evidence="1" type="ORF">E2C01_003317</name>
</gene>
<proteinExistence type="predicted"/>
<name>A0A5B7CNE2_PORTR</name>
<accession>A0A5B7CNE2</accession>
<reference evidence="1 2" key="1">
    <citation type="submission" date="2019-05" db="EMBL/GenBank/DDBJ databases">
        <title>Another draft genome of Portunus trituberculatus and its Hox gene families provides insights of decapod evolution.</title>
        <authorList>
            <person name="Jeong J.-H."/>
            <person name="Song I."/>
            <person name="Kim S."/>
            <person name="Choi T."/>
            <person name="Kim D."/>
            <person name="Ryu S."/>
            <person name="Kim W."/>
        </authorList>
    </citation>
    <scope>NUCLEOTIDE SEQUENCE [LARGE SCALE GENOMIC DNA]</scope>
    <source>
        <tissue evidence="1">Muscle</tissue>
    </source>
</reference>
<comment type="caution">
    <text evidence="1">The sequence shown here is derived from an EMBL/GenBank/DDBJ whole genome shotgun (WGS) entry which is preliminary data.</text>
</comment>